<comment type="miscellaneous">
    <text evidence="1">The sequence shown here is derived from an EMBL/GenBank/DDBJ third party annotation (TPA) entry.</text>
</comment>
<protein>
    <submittedName>
        <fullName evidence="1">Uncharacterized protein</fullName>
    </submittedName>
</protein>
<sequence length="62" mass="6696">MKMTSVLIVGVLPYDSGKTTLAIKLVREAIEEGFDVGVSKPVGGFNGWYLRVSIELNLKAPS</sequence>
<evidence type="ECO:0000313" key="1">
    <source>
        <dbReference type="EMBL" id="CCE70764.1"/>
    </source>
</evidence>
<dbReference type="SUPFAM" id="SSF52540">
    <property type="entry name" value="P-loop containing nucleoside triphosphate hydrolases"/>
    <property type="match status" value="1"/>
</dbReference>
<proteinExistence type="predicted"/>
<accession>G8ZHC7</accession>
<dbReference type="EMBL" id="HE613800">
    <property type="protein sequence ID" value="CCE70764.1"/>
    <property type="molecule type" value="Genomic_DNA"/>
</dbReference>
<gene>
    <name evidence="1" type="ordered locus">PAB1503.1n</name>
</gene>
<dbReference type="InterPro" id="IPR027417">
    <property type="entry name" value="P-loop_NTPase"/>
</dbReference>
<name>G8ZHC7_PYRAB</name>
<dbReference type="AlphaFoldDB" id="G8ZHC7"/>
<dbReference type="Proteomes" id="UP000009139">
    <property type="component" value="Chromosome"/>
</dbReference>
<reference evidence="1 2" key="1">
    <citation type="journal article" date="2012" name="Curr. Microbiol.">
        <title>Re-annotation of two hyperthermophilic archaea Pyrococcus abyssi GE5 and Pyrococcus furiosus DSM 3638.</title>
        <authorList>
            <person name="Gao J."/>
            <person name="Wang J."/>
        </authorList>
    </citation>
    <scope>GENOME REANNOTATION</scope>
    <source>
        <strain evidence="2">GE5 / Orsay</strain>
    </source>
</reference>
<organism evidence="1 2">
    <name type="scientific">Pyrococcus abyssi (strain GE5 / Orsay)</name>
    <dbReference type="NCBI Taxonomy" id="272844"/>
    <lineage>
        <taxon>Archaea</taxon>
        <taxon>Methanobacteriati</taxon>
        <taxon>Methanobacteriota</taxon>
        <taxon>Thermococci</taxon>
        <taxon>Thermococcales</taxon>
        <taxon>Thermococcaceae</taxon>
        <taxon>Pyrococcus</taxon>
    </lineage>
</organism>
<evidence type="ECO:0000313" key="2">
    <source>
        <dbReference type="Proteomes" id="UP000009139"/>
    </source>
</evidence>